<dbReference type="Proteomes" id="UP000295645">
    <property type="component" value="Unassembled WGS sequence"/>
</dbReference>
<dbReference type="GO" id="GO:0005886">
    <property type="term" value="C:plasma membrane"/>
    <property type="evidence" value="ECO:0007669"/>
    <property type="project" value="UniProtKB-SubCell"/>
</dbReference>
<comment type="cofactor">
    <cofactor evidence="9">
        <name>heme c</name>
        <dbReference type="ChEBI" id="CHEBI:61717"/>
    </cofactor>
    <text evidence="9">Binds 3 heme c groups covalently per subunit.</text>
</comment>
<keyword evidence="7 10" id="KW-0408">Iron</keyword>
<evidence type="ECO:0000256" key="9">
    <source>
        <dbReference type="PIRSR" id="PIRSR000018-50"/>
    </source>
</evidence>
<keyword evidence="6" id="KW-0677">Repeat</keyword>
<dbReference type="PANTHER" id="PTHR35008">
    <property type="entry name" value="BLL4482 PROTEIN-RELATED"/>
    <property type="match status" value="1"/>
</dbReference>
<keyword evidence="13" id="KW-1185">Reference proteome</keyword>
<comment type="caution">
    <text evidence="12">The sequence shown here is derived from an EMBL/GenBank/DDBJ whole genome shotgun (WGS) entry which is preliminary data.</text>
</comment>
<evidence type="ECO:0000256" key="1">
    <source>
        <dbReference type="ARBA" id="ARBA00004236"/>
    </source>
</evidence>
<keyword evidence="4 10" id="KW-0479">Metal-binding</keyword>
<feature type="binding site" description="axial binding residue" evidence="10">
    <location>
        <position position="201"/>
    </location>
    <ligand>
        <name>heme c</name>
        <dbReference type="ChEBI" id="CHEBI:61717"/>
        <label>2</label>
    </ligand>
    <ligandPart>
        <name>Fe</name>
        <dbReference type="ChEBI" id="CHEBI:18248"/>
    </ligandPart>
</feature>
<dbReference type="InterPro" id="IPR009056">
    <property type="entry name" value="Cyt_c-like_dom"/>
</dbReference>
<protein>
    <submittedName>
        <fullName evidence="12">Mono/diheme cytochrome c family protein</fullName>
    </submittedName>
</protein>
<evidence type="ECO:0000259" key="11">
    <source>
        <dbReference type="PROSITE" id="PS51007"/>
    </source>
</evidence>
<sequence length="419" mass="44943">MKRRTVLLAASGVLCAVAFAIMWRPSLRETTGTPIPADAATIARGARVVAQGDCIVCHTAREGTSYAGGYGLKTPFGTIYSTNITPDAATGIGRWSVDAFRRALRHGVSRDGHFLYPAFPYVHYTRMADADIDDAYAFLMSRRPVDAPPRKNELPLLFRLRPSLAFWNLLFLKSGAVPAGRGVVERGRYLAEGAGHCASCHTPLDFIGGEEHGKPYDGATVDGWDAPPLNRLDSATRPWTQGQLVDYLSTGVASEHGAAAGPMRPVVDNLSKLPRADVEAIASYVLSLQKPRGVRNDTPVNPSMPAGYAEGASLFAGGCAGCHEPSAPMMAMEGRPSLDMATSIHADTPRNAIQTIVNGIGLPDEPGVSVYMPSFDDALSNRDIANLLVYLRVRFGKKEPWRATNKIIEEVGKDGSAPP</sequence>
<feature type="binding site" description="axial binding residue" evidence="10">
    <location>
        <position position="323"/>
    </location>
    <ligand>
        <name>heme c</name>
        <dbReference type="ChEBI" id="CHEBI:61717"/>
        <label>3</label>
    </ligand>
    <ligandPart>
        <name>Fe</name>
        <dbReference type="ChEBI" id="CHEBI:18248"/>
    </ligandPart>
</feature>
<evidence type="ECO:0000256" key="4">
    <source>
        <dbReference type="ARBA" id="ARBA00022723"/>
    </source>
</evidence>
<feature type="binding site" description="covalent" evidence="9">
    <location>
        <position position="57"/>
    </location>
    <ligand>
        <name>heme c</name>
        <dbReference type="ChEBI" id="CHEBI:61717"/>
        <label>1</label>
    </ligand>
</feature>
<dbReference type="GO" id="GO:0016614">
    <property type="term" value="F:oxidoreductase activity, acting on CH-OH group of donors"/>
    <property type="evidence" value="ECO:0007669"/>
    <property type="project" value="InterPro"/>
</dbReference>
<evidence type="ECO:0000256" key="10">
    <source>
        <dbReference type="PIRSR" id="PIRSR000018-51"/>
    </source>
</evidence>
<feature type="domain" description="Cytochrome c" evidence="11">
    <location>
        <begin position="306"/>
        <end position="395"/>
    </location>
</feature>
<organism evidence="12 13">
    <name type="scientific">Luteibacter rhizovicinus</name>
    <dbReference type="NCBI Taxonomy" id="242606"/>
    <lineage>
        <taxon>Bacteria</taxon>
        <taxon>Pseudomonadati</taxon>
        <taxon>Pseudomonadota</taxon>
        <taxon>Gammaproteobacteria</taxon>
        <taxon>Lysobacterales</taxon>
        <taxon>Rhodanobacteraceae</taxon>
        <taxon>Luteibacter</taxon>
    </lineage>
</organism>
<dbReference type="InterPro" id="IPR051459">
    <property type="entry name" value="Cytochrome_c-type_DH"/>
</dbReference>
<dbReference type="Pfam" id="PF13442">
    <property type="entry name" value="Cytochrome_CBB3"/>
    <property type="match status" value="1"/>
</dbReference>
<feature type="binding site" description="covalent" evidence="9">
    <location>
        <position position="322"/>
    </location>
    <ligand>
        <name>heme c</name>
        <dbReference type="ChEBI" id="CHEBI:61717"/>
        <label>3</label>
    </ligand>
</feature>
<keyword evidence="8" id="KW-0472">Membrane</keyword>
<dbReference type="InterPro" id="IPR014353">
    <property type="entry name" value="Membr-bd_ADH_cyt_c"/>
</dbReference>
<feature type="binding site" description="axial binding residue" evidence="10">
    <location>
        <position position="58"/>
    </location>
    <ligand>
        <name>heme c</name>
        <dbReference type="ChEBI" id="CHEBI:61717"/>
        <label>1</label>
    </ligand>
    <ligandPart>
        <name>Fe</name>
        <dbReference type="ChEBI" id="CHEBI:18248"/>
    </ligandPart>
</feature>
<evidence type="ECO:0000256" key="8">
    <source>
        <dbReference type="ARBA" id="ARBA00023136"/>
    </source>
</evidence>
<dbReference type="GO" id="GO:0005506">
    <property type="term" value="F:iron ion binding"/>
    <property type="evidence" value="ECO:0007669"/>
    <property type="project" value="InterPro"/>
</dbReference>
<dbReference type="Pfam" id="PF00034">
    <property type="entry name" value="Cytochrom_C"/>
    <property type="match status" value="2"/>
</dbReference>
<evidence type="ECO:0000313" key="13">
    <source>
        <dbReference type="Proteomes" id="UP000295645"/>
    </source>
</evidence>
<feature type="domain" description="Cytochrome c" evidence="11">
    <location>
        <begin position="175"/>
        <end position="289"/>
    </location>
</feature>
<keyword evidence="3 9" id="KW-0349">Heme</keyword>
<reference evidence="12 13" key="1">
    <citation type="submission" date="2019-03" db="EMBL/GenBank/DDBJ databases">
        <title>Above-ground endophytic microbial communities from plants in different locations in the United States.</title>
        <authorList>
            <person name="Frank C."/>
        </authorList>
    </citation>
    <scope>NUCLEOTIDE SEQUENCE [LARGE SCALE GENOMIC DNA]</scope>
    <source>
        <strain evidence="12 13">LP_13_YM</strain>
    </source>
</reference>
<dbReference type="PROSITE" id="PS51007">
    <property type="entry name" value="CYTC"/>
    <property type="match status" value="3"/>
</dbReference>
<evidence type="ECO:0000256" key="7">
    <source>
        <dbReference type="ARBA" id="ARBA00023004"/>
    </source>
</evidence>
<evidence type="ECO:0000256" key="2">
    <source>
        <dbReference type="ARBA" id="ARBA00022475"/>
    </source>
</evidence>
<feature type="domain" description="Cytochrome c" evidence="11">
    <location>
        <begin position="40"/>
        <end position="143"/>
    </location>
</feature>
<dbReference type="OrthoDB" id="9811281at2"/>
<dbReference type="AlphaFoldDB" id="A0A4R3YME4"/>
<feature type="binding site" description="covalent" evidence="9">
    <location>
        <position position="319"/>
    </location>
    <ligand>
        <name>heme c</name>
        <dbReference type="ChEBI" id="CHEBI:61717"/>
        <label>3</label>
    </ligand>
</feature>
<comment type="subcellular location">
    <subcellularLocation>
        <location evidence="1">Cell membrane</location>
    </subcellularLocation>
</comment>
<dbReference type="GO" id="GO:0009055">
    <property type="term" value="F:electron transfer activity"/>
    <property type="evidence" value="ECO:0007669"/>
    <property type="project" value="InterPro"/>
</dbReference>
<dbReference type="Gene3D" id="1.10.760.10">
    <property type="entry name" value="Cytochrome c-like domain"/>
    <property type="match status" value="3"/>
</dbReference>
<evidence type="ECO:0000256" key="6">
    <source>
        <dbReference type="ARBA" id="ARBA00022737"/>
    </source>
</evidence>
<accession>A0A4R3YME4</accession>
<dbReference type="PIRSF" id="PIRSF000018">
    <property type="entry name" value="Mb_ADH_cyt_c"/>
    <property type="match status" value="1"/>
</dbReference>
<feature type="binding site" description="covalent" evidence="9">
    <location>
        <position position="197"/>
    </location>
    <ligand>
        <name>heme c</name>
        <dbReference type="ChEBI" id="CHEBI:61717"/>
        <label>2</label>
    </ligand>
</feature>
<dbReference type="InterPro" id="IPR036909">
    <property type="entry name" value="Cyt_c-like_dom_sf"/>
</dbReference>
<evidence type="ECO:0000313" key="12">
    <source>
        <dbReference type="EMBL" id="TCV93441.1"/>
    </source>
</evidence>
<dbReference type="EMBL" id="SMCS01000005">
    <property type="protein sequence ID" value="TCV93441.1"/>
    <property type="molecule type" value="Genomic_DNA"/>
</dbReference>
<dbReference type="PANTHER" id="PTHR35008:SF8">
    <property type="entry name" value="ALCOHOL DEHYDROGENASE CYTOCHROME C SUBUNIT"/>
    <property type="match status" value="1"/>
</dbReference>
<feature type="binding site" description="covalent" evidence="9">
    <location>
        <position position="54"/>
    </location>
    <ligand>
        <name>heme c</name>
        <dbReference type="ChEBI" id="CHEBI:61717"/>
        <label>1</label>
    </ligand>
</feature>
<proteinExistence type="predicted"/>
<dbReference type="RefSeq" id="WP_132145231.1">
    <property type="nucleotide sequence ID" value="NZ_SMCS01000005.1"/>
</dbReference>
<evidence type="ECO:0000256" key="5">
    <source>
        <dbReference type="ARBA" id="ARBA00022729"/>
    </source>
</evidence>
<feature type="binding site" description="covalent" evidence="9">
    <location>
        <position position="200"/>
    </location>
    <ligand>
        <name>heme c</name>
        <dbReference type="ChEBI" id="CHEBI:61717"/>
        <label>2</label>
    </ligand>
</feature>
<evidence type="ECO:0000256" key="3">
    <source>
        <dbReference type="ARBA" id="ARBA00022617"/>
    </source>
</evidence>
<gene>
    <name evidence="12" type="ORF">EC912_105302</name>
</gene>
<dbReference type="GO" id="GO:0020037">
    <property type="term" value="F:heme binding"/>
    <property type="evidence" value="ECO:0007669"/>
    <property type="project" value="InterPro"/>
</dbReference>
<keyword evidence="2" id="KW-1003">Cell membrane</keyword>
<dbReference type="SUPFAM" id="SSF46626">
    <property type="entry name" value="Cytochrome c"/>
    <property type="match status" value="3"/>
</dbReference>
<keyword evidence="5" id="KW-0732">Signal</keyword>
<name>A0A4R3YME4_9GAMM</name>